<keyword evidence="7 17" id="KW-0288">FMN</keyword>
<dbReference type="InterPro" id="IPR023465">
    <property type="entry name" value="Riboflavin_kinase_dom_sf"/>
</dbReference>
<evidence type="ECO:0000256" key="10">
    <source>
        <dbReference type="ARBA" id="ARBA00022741"/>
    </source>
</evidence>
<evidence type="ECO:0000313" key="23">
    <source>
        <dbReference type="EMBL" id="AZF68661.1"/>
    </source>
</evidence>
<evidence type="ECO:0000256" key="8">
    <source>
        <dbReference type="ARBA" id="ARBA00022679"/>
    </source>
</evidence>
<dbReference type="KEGG" id="ssof:SULC_1962"/>
<reference evidence="30 41" key="4">
    <citation type="journal article" date="2020" name="Nat. Commun.">
        <title>The structures of two archaeal type IV pili illuminate evolutionary relationships.</title>
        <authorList>
            <person name="Wang F."/>
            <person name="Baquero D.P."/>
            <person name="Su Z."/>
            <person name="Beltran L.C."/>
            <person name="Prangishvili D."/>
            <person name="Krupovic M."/>
            <person name="Egelman E.H."/>
        </authorList>
    </citation>
    <scope>NUCLEOTIDE SEQUENCE [LARGE SCALE GENOMIC DNA]</scope>
    <source>
        <strain evidence="30 41">POZ149</strain>
    </source>
</reference>
<evidence type="ECO:0000256" key="17">
    <source>
        <dbReference type="HAMAP-Rule" id="MF_01285"/>
    </source>
</evidence>
<keyword evidence="12 17" id="KW-0460">Magnesium</keyword>
<dbReference type="Proteomes" id="UP000267993">
    <property type="component" value="Chromosome"/>
</dbReference>
<evidence type="ECO:0000313" key="26">
    <source>
        <dbReference type="EMBL" id="AZF76524.1"/>
    </source>
</evidence>
<dbReference type="Proteomes" id="UP000033085">
    <property type="component" value="Chromosome"/>
</dbReference>
<evidence type="ECO:0000313" key="30">
    <source>
        <dbReference type="EMBL" id="QPG51343.1"/>
    </source>
</evidence>
<evidence type="ECO:0000256" key="2">
    <source>
        <dbReference type="ARBA" id="ARBA00005219"/>
    </source>
</evidence>
<feature type="binding site" evidence="17">
    <location>
        <begin position="187"/>
        <end position="190"/>
    </location>
    <ligand>
        <name>CDP</name>
        <dbReference type="ChEBI" id="CHEBI:58069"/>
    </ligand>
</feature>
<dbReference type="UniPathway" id="UPA00276">
    <property type="reaction ID" value="UER00929"/>
</dbReference>
<dbReference type="PANTHER" id="PTHR40706:SF1">
    <property type="entry name" value="RIBOFLAVIN KINASE"/>
    <property type="match status" value="1"/>
</dbReference>
<evidence type="ECO:0000256" key="15">
    <source>
        <dbReference type="ARBA" id="ARBA00033116"/>
    </source>
</evidence>
<dbReference type="EMBL" id="CP011055">
    <property type="protein sequence ID" value="AKA74181.2"/>
    <property type="molecule type" value="Genomic_DNA"/>
</dbReference>
<dbReference type="EMBL" id="CP033237">
    <property type="protein sequence ID" value="AZF73901.1"/>
    <property type="molecule type" value="Genomic_DNA"/>
</dbReference>
<dbReference type="Proteomes" id="UP000033057">
    <property type="component" value="Chromosome"/>
</dbReference>
<sequence length="207" mass="23242">MAYSRGKSYVTQSELAKLLNFSQQSISRKLKELEDDKLIVRIISKEGEIIRLTEEGERFLSSCLSSLKDAILSLHSIEIKGNIVSGLGEGKIFLSMEYYKSQINKIMGFDPFPGTLNIVIYDKASLENRLLLDSSPSLMVPEYKQKDRVLGAVKLYPAAINKLTPAAVVIPLRTTHPKSVIEIISPFHLREKLNLKDGDEVTIEVYV</sequence>
<dbReference type="EMBL" id="CP011057">
    <property type="protein sequence ID" value="AKA79572.2"/>
    <property type="molecule type" value="Genomic_DNA"/>
</dbReference>
<evidence type="ECO:0000256" key="3">
    <source>
        <dbReference type="ARBA" id="ARBA00006428"/>
    </source>
</evidence>
<feature type="binding site" evidence="17">
    <location>
        <position position="117"/>
    </location>
    <ligand>
        <name>Mg(2+)</name>
        <dbReference type="ChEBI" id="CHEBI:18420"/>
    </ligand>
</feature>
<evidence type="ECO:0000313" key="20">
    <source>
        <dbReference type="EMBL" id="AKA74181.2"/>
    </source>
</evidence>
<feature type="domain" description="HTH marR-type" evidence="19">
    <location>
        <begin position="6"/>
        <end position="45"/>
    </location>
</feature>
<evidence type="ECO:0000313" key="25">
    <source>
        <dbReference type="EMBL" id="AZF73901.1"/>
    </source>
</evidence>
<keyword evidence="6 17" id="KW-0285">Flavoprotein</keyword>
<dbReference type="Proteomes" id="UP000273194">
    <property type="component" value="Chromosome"/>
</dbReference>
<dbReference type="EMBL" id="CP033240">
    <property type="protein sequence ID" value="AZF81737.1"/>
    <property type="molecule type" value="Genomic_DNA"/>
</dbReference>
<keyword evidence="9 17" id="KW-0479">Metal-binding</keyword>
<evidence type="ECO:0000313" key="40">
    <source>
        <dbReference type="Proteomes" id="UP000282269"/>
    </source>
</evidence>
<accession>A0A0E3MJL8</accession>
<keyword evidence="8 17" id="KW-0808">Transferase</keyword>
<dbReference type="Proteomes" id="UP000273443">
    <property type="component" value="Chromosome"/>
</dbReference>
<dbReference type="InterPro" id="IPR036388">
    <property type="entry name" value="WH-like_DNA-bd_sf"/>
</dbReference>
<keyword evidence="11 17" id="KW-0418">Kinase</keyword>
<name>A0A0E3MJL8_SACSO</name>
<evidence type="ECO:0000259" key="18">
    <source>
        <dbReference type="Pfam" id="PF01982"/>
    </source>
</evidence>
<evidence type="ECO:0000256" key="14">
    <source>
        <dbReference type="ARBA" id="ARBA00030544"/>
    </source>
</evidence>
<dbReference type="GO" id="GO:0000287">
    <property type="term" value="F:magnesium ion binding"/>
    <property type="evidence" value="ECO:0007669"/>
    <property type="project" value="UniProtKB-UniRule"/>
</dbReference>
<feature type="binding site" evidence="17">
    <location>
        <position position="182"/>
    </location>
    <ligand>
        <name>FMN</name>
        <dbReference type="ChEBI" id="CHEBI:58210"/>
    </ligand>
</feature>
<dbReference type="GO" id="GO:0003700">
    <property type="term" value="F:DNA-binding transcription factor activity"/>
    <property type="evidence" value="ECO:0007669"/>
    <property type="project" value="InterPro"/>
</dbReference>
<evidence type="ECO:0000313" key="27">
    <source>
        <dbReference type="EMBL" id="AZF79133.1"/>
    </source>
</evidence>
<dbReference type="RefSeq" id="WP_121497912.1">
    <property type="nucleotide sequence ID" value="NZ_CP011055.2"/>
</dbReference>
<evidence type="ECO:0000313" key="32">
    <source>
        <dbReference type="Proteomes" id="UP000033085"/>
    </source>
</evidence>
<dbReference type="AlphaFoldDB" id="A0A0E3MJL8"/>
<comment type="cofactor">
    <cofactor evidence="17">
        <name>Mg(2+)</name>
        <dbReference type="ChEBI" id="CHEBI:18420"/>
    </cofactor>
    <text evidence="17">Binds 1 Mg(2+) ion per subunit.</text>
</comment>
<evidence type="ECO:0000256" key="11">
    <source>
        <dbReference type="ARBA" id="ARBA00022777"/>
    </source>
</evidence>
<protein>
    <recommendedName>
        <fullName evidence="5 17">Riboflavin kinase</fullName>
        <shortName evidence="17">RFK</shortName>
        <ecNumber evidence="4 17">2.7.1.161</ecNumber>
    </recommendedName>
    <alternativeName>
        <fullName evidence="14 17">CTP-dependent riboflavin kinase</fullName>
    </alternativeName>
    <alternativeName>
        <fullName evidence="15 17">CTP:riboflavin 5'-phosphotransferase</fullName>
    </alternativeName>
    <alternativeName>
        <fullName evidence="13 17">Flavokinase</fullName>
    </alternativeName>
</protein>
<evidence type="ECO:0000256" key="12">
    <source>
        <dbReference type="ARBA" id="ARBA00022842"/>
    </source>
</evidence>
<dbReference type="InterPro" id="IPR023470">
    <property type="entry name" value="Riboflavin_kinase_archaeal"/>
</dbReference>
<dbReference type="InterPro" id="IPR036390">
    <property type="entry name" value="WH_DNA-bd_sf"/>
</dbReference>
<dbReference type="GO" id="GO:0008531">
    <property type="term" value="F:riboflavin kinase activity"/>
    <property type="evidence" value="ECO:0007669"/>
    <property type="project" value="InterPro"/>
</dbReference>
<dbReference type="EMBL" id="CP050869">
    <property type="protein sequence ID" value="QPG51343.1"/>
    <property type="molecule type" value="Genomic_DNA"/>
</dbReference>
<dbReference type="Proteomes" id="UP000275843">
    <property type="component" value="Chromosome"/>
</dbReference>
<evidence type="ECO:0000259" key="19">
    <source>
        <dbReference type="Pfam" id="PF12802"/>
    </source>
</evidence>
<feature type="binding site" evidence="17">
    <location>
        <position position="115"/>
    </location>
    <ligand>
        <name>Mg(2+)</name>
        <dbReference type="ChEBI" id="CHEBI:18420"/>
    </ligand>
</feature>
<evidence type="ECO:0000313" key="39">
    <source>
        <dbReference type="Proteomes" id="UP000278715"/>
    </source>
</evidence>
<feature type="domain" description="Riboflavin kinase" evidence="18">
    <location>
        <begin position="83"/>
        <end position="205"/>
    </location>
</feature>
<evidence type="ECO:0000256" key="4">
    <source>
        <dbReference type="ARBA" id="ARBA00011987"/>
    </source>
</evidence>
<dbReference type="Proteomes" id="UP000282269">
    <property type="component" value="Chromosome"/>
</dbReference>
<dbReference type="SUPFAM" id="SSF82114">
    <property type="entry name" value="Riboflavin kinase-like"/>
    <property type="match status" value="1"/>
</dbReference>
<proteinExistence type="inferred from homology"/>
<organism evidence="22 33">
    <name type="scientific">Saccharolobus solfataricus</name>
    <name type="common">Sulfolobus solfataricus</name>
    <dbReference type="NCBI Taxonomy" id="2287"/>
    <lineage>
        <taxon>Archaea</taxon>
        <taxon>Thermoproteota</taxon>
        <taxon>Thermoprotei</taxon>
        <taxon>Sulfolobales</taxon>
        <taxon>Sulfolobaceae</taxon>
        <taxon>Saccharolobus</taxon>
    </lineage>
</organism>
<dbReference type="GO" id="GO:0000166">
    <property type="term" value="F:nucleotide binding"/>
    <property type="evidence" value="ECO:0007669"/>
    <property type="project" value="UniProtKB-UniRule"/>
</dbReference>
<feature type="binding site" evidence="17">
    <location>
        <begin position="86"/>
        <end position="91"/>
    </location>
    <ligand>
        <name>CDP</name>
        <dbReference type="ChEBI" id="CHEBI:58069"/>
    </ligand>
</feature>
<evidence type="ECO:0000313" key="35">
    <source>
        <dbReference type="Proteomes" id="UP000269431"/>
    </source>
</evidence>
<evidence type="ECO:0000313" key="28">
    <source>
        <dbReference type="EMBL" id="AZF81737.1"/>
    </source>
</evidence>
<dbReference type="Pfam" id="PF12802">
    <property type="entry name" value="MarR_2"/>
    <property type="match status" value="1"/>
</dbReference>
<dbReference type="Pfam" id="PF01982">
    <property type="entry name" value="CTP-dep_RFKase"/>
    <property type="match status" value="1"/>
</dbReference>
<dbReference type="EC" id="2.7.1.161" evidence="4 17"/>
<dbReference type="Proteomes" id="UP000269431">
    <property type="component" value="Chromosome"/>
</dbReference>
<dbReference type="InterPro" id="IPR000835">
    <property type="entry name" value="HTH_MarR-typ"/>
</dbReference>
<comment type="similarity">
    <text evidence="3 17">Belongs to the archaeal riboflavin kinase family.</text>
</comment>
<dbReference type="Proteomes" id="UP000033106">
    <property type="component" value="Chromosome"/>
</dbReference>
<dbReference type="Gene3D" id="2.40.30.30">
    <property type="entry name" value="Riboflavin kinase-like"/>
    <property type="match status" value="1"/>
</dbReference>
<evidence type="ECO:0000313" key="34">
    <source>
        <dbReference type="Proteomes" id="UP000267993"/>
    </source>
</evidence>
<reference evidence="31 32" key="1">
    <citation type="journal article" date="2015" name="Genome Announc.">
        <title>Complete Genome Sequence of Sulfolobus solfataricus Strain 98/2 and Evolved Derivatives.</title>
        <authorList>
            <person name="McCarthy S."/>
            <person name="Gradnigo J."/>
            <person name="Johnson T."/>
            <person name="Payne S."/>
            <person name="Lipzen A."/>
            <person name="Martin J."/>
            <person name="Schackwitz W."/>
            <person name="Moriyama E."/>
            <person name="Blum P."/>
        </authorList>
    </citation>
    <scope>NUCLEOTIDE SEQUENCE [LARGE SCALE GENOMIC DNA]</scope>
    <source>
        <strain evidence="31">98/2 SULC</strain>
        <strain evidence="20">SARC-B</strain>
        <strain evidence="21">SARC-C</strain>
        <strain evidence="22 33">SULA</strain>
        <strain evidence="32">SULB</strain>
    </source>
</reference>
<dbReference type="SUPFAM" id="SSF46785">
    <property type="entry name" value="Winged helix' DNA-binding domain"/>
    <property type="match status" value="1"/>
</dbReference>
<dbReference type="KEGG" id="ssoa:SULA_1963"/>
<dbReference type="EMBL" id="CP033236">
    <property type="protein sequence ID" value="AZF71281.1"/>
    <property type="molecule type" value="Genomic_DNA"/>
</dbReference>
<dbReference type="InterPro" id="IPR039063">
    <property type="entry name" value="RibK_CTP-dep"/>
</dbReference>
<comment type="catalytic activity">
    <reaction evidence="16 17">
        <text>riboflavin + CTP = CDP + FMN + H(+)</text>
        <dbReference type="Rhea" id="RHEA:25021"/>
        <dbReference type="ChEBI" id="CHEBI:15378"/>
        <dbReference type="ChEBI" id="CHEBI:37563"/>
        <dbReference type="ChEBI" id="CHEBI:57986"/>
        <dbReference type="ChEBI" id="CHEBI:58069"/>
        <dbReference type="ChEBI" id="CHEBI:58210"/>
        <dbReference type="EC" id="2.7.1.161"/>
    </reaction>
</comment>
<dbReference type="GeneID" id="1455196"/>
<evidence type="ECO:0000313" key="21">
    <source>
        <dbReference type="EMBL" id="AKA76879.2"/>
    </source>
</evidence>
<dbReference type="EMBL" id="CP033241">
    <property type="protein sequence ID" value="AZF84313.1"/>
    <property type="molecule type" value="Genomic_DNA"/>
</dbReference>
<evidence type="ECO:0000256" key="13">
    <source>
        <dbReference type="ARBA" id="ARBA00029789"/>
    </source>
</evidence>
<dbReference type="PATRIC" id="fig|2287.6.peg.2014"/>
<evidence type="ECO:0000313" key="38">
    <source>
        <dbReference type="Proteomes" id="UP000275843"/>
    </source>
</evidence>
<reference evidence="22" key="3">
    <citation type="submission" date="2018-10" db="EMBL/GenBank/DDBJ databases">
        <authorList>
            <person name="McCarthy S."/>
            <person name="Gradnigo J."/>
            <person name="Johnson T."/>
            <person name="Payne S."/>
            <person name="Lipzen A."/>
            <person name="Schackwitz W."/>
            <person name="Martin J."/>
            <person name="Moriyama E."/>
            <person name="Blum P."/>
        </authorList>
    </citation>
    <scope>NUCLEOTIDE SEQUENCE</scope>
    <source>
        <strain evidence="20">SARC-B</strain>
        <strain evidence="21">SARC-C</strain>
        <strain evidence="22">SULA</strain>
    </source>
</reference>
<dbReference type="EMBL" id="CP033238">
    <property type="protein sequence ID" value="AZF76524.1"/>
    <property type="molecule type" value="Genomic_DNA"/>
</dbReference>
<comment type="caution">
    <text evidence="17">Lacks conserved residue(s) required for the propagation of feature annotation.</text>
</comment>
<evidence type="ECO:0000313" key="41">
    <source>
        <dbReference type="Proteomes" id="UP000594632"/>
    </source>
</evidence>
<evidence type="ECO:0000313" key="22">
    <source>
        <dbReference type="EMBL" id="AKA79572.2"/>
    </source>
</evidence>
<dbReference type="Proteomes" id="UP000278715">
    <property type="component" value="Chromosome"/>
</dbReference>
<dbReference type="GO" id="GO:0009231">
    <property type="term" value="P:riboflavin biosynthetic process"/>
    <property type="evidence" value="ECO:0007669"/>
    <property type="project" value="InterPro"/>
</dbReference>
<dbReference type="InterPro" id="IPR023602">
    <property type="entry name" value="Riboflavin_kinase_CTP-dep"/>
</dbReference>
<dbReference type="EMBL" id="CP033235">
    <property type="protein sequence ID" value="AZF68661.1"/>
    <property type="molecule type" value="Genomic_DNA"/>
</dbReference>
<dbReference type="HAMAP" id="MF_01285">
    <property type="entry name" value="Riboflavin_kinase"/>
    <property type="match status" value="1"/>
</dbReference>
<evidence type="ECO:0000256" key="6">
    <source>
        <dbReference type="ARBA" id="ARBA00022630"/>
    </source>
</evidence>
<dbReference type="Proteomes" id="UP000594632">
    <property type="component" value="Chromosome"/>
</dbReference>
<dbReference type="EMBL" id="CP011056">
    <property type="protein sequence ID" value="AKA76879.2"/>
    <property type="molecule type" value="Genomic_DNA"/>
</dbReference>
<dbReference type="EMBL" id="CP033239">
    <property type="protein sequence ID" value="AZF79133.1"/>
    <property type="molecule type" value="Genomic_DNA"/>
</dbReference>
<evidence type="ECO:0000313" key="24">
    <source>
        <dbReference type="EMBL" id="AZF71281.1"/>
    </source>
</evidence>
<evidence type="ECO:0000313" key="31">
    <source>
        <dbReference type="Proteomes" id="UP000033057"/>
    </source>
</evidence>
<evidence type="ECO:0000313" key="33">
    <source>
        <dbReference type="Proteomes" id="UP000033106"/>
    </source>
</evidence>
<dbReference type="PANTHER" id="PTHR40706">
    <property type="entry name" value="RIBOFLAVIN KINASE"/>
    <property type="match status" value="1"/>
</dbReference>
<evidence type="ECO:0000256" key="1">
    <source>
        <dbReference type="ARBA" id="ARBA00003072"/>
    </source>
</evidence>
<evidence type="ECO:0000256" key="16">
    <source>
        <dbReference type="ARBA" id="ARBA00047857"/>
    </source>
</evidence>
<dbReference type="GO" id="GO:0009398">
    <property type="term" value="P:FMN biosynthetic process"/>
    <property type="evidence" value="ECO:0007669"/>
    <property type="project" value="UniProtKB-UniRule"/>
</dbReference>
<dbReference type="OrthoDB" id="30955at2157"/>
<dbReference type="Gene3D" id="1.10.10.10">
    <property type="entry name" value="Winged helix-like DNA-binding domain superfamily/Winged helix DNA-binding domain"/>
    <property type="match status" value="1"/>
</dbReference>
<evidence type="ECO:0000256" key="9">
    <source>
        <dbReference type="ARBA" id="ARBA00022723"/>
    </source>
</evidence>
<evidence type="ECO:0000256" key="5">
    <source>
        <dbReference type="ARBA" id="ARBA00017394"/>
    </source>
</evidence>
<keyword evidence="10 17" id="KW-0547">Nucleotide-binding</keyword>
<reference evidence="34 35" key="2">
    <citation type="journal article" date="2018" name="Proc. Natl. Acad. Sci. U.S.A.">
        <title>Nonmutational mechanism of inheritance in the Archaeon Sulfolobus solfataricus.</title>
        <authorList>
            <person name="Payne S."/>
            <person name="McCarthy S."/>
            <person name="Johnson T."/>
            <person name="North E."/>
            <person name="Blum P."/>
        </authorList>
    </citation>
    <scope>NUCLEOTIDE SEQUENCE [LARGE SCALE GENOMIC DNA]</scope>
    <source>
        <strain evidence="24 34">SARC-H</strain>
        <strain evidence="25 38">SARC-I</strain>
        <strain evidence="27 39">SARC-N</strain>
        <strain evidence="28 40">SARC-O</strain>
        <strain evidence="29 35">SUL120</strain>
        <strain evidence="23 36">SULG</strain>
        <strain evidence="26 37">SULM</strain>
    </source>
</reference>
<comment type="pathway">
    <text evidence="2 17">Cofactor biosynthesis; FMN biosynthesis; FMN from riboflavin (CTP route): step 1/1.</text>
</comment>
<evidence type="ECO:0000313" key="29">
    <source>
        <dbReference type="EMBL" id="AZF84313.1"/>
    </source>
</evidence>
<feature type="binding site" evidence="17">
    <location>
        <position position="174"/>
    </location>
    <ligand>
        <name>FMN</name>
        <dbReference type="ChEBI" id="CHEBI:58210"/>
    </ligand>
</feature>
<evidence type="ECO:0000256" key="7">
    <source>
        <dbReference type="ARBA" id="ARBA00022643"/>
    </source>
</evidence>
<comment type="function">
    <text evidence="1 17">Catalyzes the CTP-dependent phosphorylation of riboflavin (vitamin B2) to form flavin mononucleotide (FMN).</text>
</comment>
<gene>
    <name evidence="17" type="primary">ribK</name>
    <name evidence="30" type="ORF">HFC64_16030</name>
    <name evidence="22" type="ORF">SULA_1963</name>
    <name evidence="20" type="ORF">SULB_1964</name>
    <name evidence="21" type="ORF">SULC_1962</name>
    <name evidence="23" type="ORF">SULG_09875</name>
    <name evidence="24" type="ORF">SULH_09875</name>
    <name evidence="25" type="ORF">SULI_09875</name>
    <name evidence="26" type="ORF">SULM_09865</name>
    <name evidence="27" type="ORF">SULN_09865</name>
    <name evidence="28" type="ORF">SULO_09875</name>
    <name evidence="29" type="ORF">SULZ_09810</name>
</gene>
<evidence type="ECO:0000313" key="36">
    <source>
        <dbReference type="Proteomes" id="UP000273194"/>
    </source>
</evidence>
<evidence type="ECO:0000313" key="37">
    <source>
        <dbReference type="Proteomes" id="UP000273443"/>
    </source>
</evidence>
<dbReference type="KEGG" id="ssol:SULB_1964"/>